<dbReference type="EMBL" id="JEXD01000067">
    <property type="protein sequence ID" value="EXC04293.1"/>
    <property type="molecule type" value="Genomic_DNA"/>
</dbReference>
<dbReference type="Proteomes" id="UP000021108">
    <property type="component" value="Unassembled WGS sequence"/>
</dbReference>
<dbReference type="AlphaFoldDB" id="A0A009PZ47"/>
<comment type="caution">
    <text evidence="3">The sequence shown here is derived from an EMBL/GenBank/DDBJ whole genome shotgun (WGS) entry which is preliminary data.</text>
</comment>
<dbReference type="RefSeq" id="WP_031989347.1">
    <property type="nucleotide sequence ID" value="NZ_JEXD01000010.1"/>
</dbReference>
<reference evidence="3 4" key="1">
    <citation type="submission" date="2014-02" db="EMBL/GenBank/DDBJ databases">
        <title>Comparative genomics and transcriptomics to identify genetic mechanisms underlying the emergence of carbapenem resistant Acinetobacter baumannii (CRAb).</title>
        <authorList>
            <person name="Harris A.D."/>
            <person name="Johnson K.J."/>
            <person name="George J."/>
            <person name="Shefchek K."/>
            <person name="Daugherty S.C."/>
            <person name="Parankush S."/>
            <person name="Sadzewicz L."/>
            <person name="Tallon L."/>
            <person name="Sengamalay N."/>
            <person name="Hazen T.H."/>
            <person name="Rasko D.A."/>
        </authorList>
    </citation>
    <scope>NUCLEOTIDE SEQUENCE [LARGE SCALE GENOMIC DNA]</scope>
    <source>
        <strain evidence="3 4">625974</strain>
    </source>
</reference>
<proteinExistence type="predicted"/>
<name>A0A009PZ47_ACIBA</name>
<evidence type="ECO:0000313" key="3">
    <source>
        <dbReference type="EMBL" id="EXC07813.1"/>
    </source>
</evidence>
<dbReference type="PATRIC" id="fig|1310607.3.peg.1586"/>
<organism evidence="3 4">
    <name type="scientific">Acinetobacter baumannii 625974</name>
    <dbReference type="NCBI Taxonomy" id="1310607"/>
    <lineage>
        <taxon>Bacteria</taxon>
        <taxon>Pseudomonadati</taxon>
        <taxon>Pseudomonadota</taxon>
        <taxon>Gammaproteobacteria</taxon>
        <taxon>Moraxellales</taxon>
        <taxon>Moraxellaceae</taxon>
        <taxon>Acinetobacter</taxon>
        <taxon>Acinetobacter calcoaceticus/baumannii complex</taxon>
    </lineage>
</organism>
<sequence>MKTLNRTKKLNFDDQLSLLVFGCHASAPFSVKDVKELVFDFNRGTIYSNLQKFVEWKYFERVGKNHYKATQYAKDILNVKGELKA</sequence>
<accession>A0A009PZ47</accession>
<dbReference type="EMBL" id="JEXD01000026">
    <property type="protein sequence ID" value="EXC06265.1"/>
    <property type="molecule type" value="Genomic_DNA"/>
</dbReference>
<gene>
    <name evidence="3" type="ORF">J506_1632</name>
    <name evidence="2" type="ORF">J506_2774</name>
    <name evidence="1" type="ORF">J506_3891</name>
</gene>
<evidence type="ECO:0000313" key="4">
    <source>
        <dbReference type="Proteomes" id="UP000021108"/>
    </source>
</evidence>
<dbReference type="EMBL" id="JEXD01000010">
    <property type="protein sequence ID" value="EXC07813.1"/>
    <property type="molecule type" value="Genomic_DNA"/>
</dbReference>
<evidence type="ECO:0000313" key="2">
    <source>
        <dbReference type="EMBL" id="EXC06265.1"/>
    </source>
</evidence>
<protein>
    <submittedName>
        <fullName evidence="3">Uncharacterized protein</fullName>
    </submittedName>
</protein>
<evidence type="ECO:0000313" key="1">
    <source>
        <dbReference type="EMBL" id="EXC04293.1"/>
    </source>
</evidence>